<evidence type="ECO:0000256" key="10">
    <source>
        <dbReference type="ARBA" id="ARBA00023310"/>
    </source>
</evidence>
<comment type="similarity">
    <text evidence="2">Belongs to the ATPase A chain family.</text>
</comment>
<evidence type="ECO:0000256" key="7">
    <source>
        <dbReference type="ARBA" id="ARBA00022989"/>
    </source>
</evidence>
<dbReference type="InterPro" id="IPR035908">
    <property type="entry name" value="F0_ATP_A_sf"/>
</dbReference>
<dbReference type="EMBL" id="MH665363">
    <property type="protein sequence ID" value="QCL17200.1"/>
    <property type="molecule type" value="Genomic_DNA"/>
</dbReference>
<keyword evidence="6" id="KW-0375">Hydrogen ion transport</keyword>
<name>A0A6M2UJR3_9BILA</name>
<evidence type="ECO:0000256" key="1">
    <source>
        <dbReference type="ARBA" id="ARBA00004141"/>
    </source>
</evidence>
<dbReference type="AlphaFoldDB" id="A0A6M2UJR3"/>
<dbReference type="GO" id="GO:0015078">
    <property type="term" value="F:proton transmembrane transporter activity"/>
    <property type="evidence" value="ECO:0007669"/>
    <property type="project" value="InterPro"/>
</dbReference>
<evidence type="ECO:0000256" key="8">
    <source>
        <dbReference type="ARBA" id="ARBA00023065"/>
    </source>
</evidence>
<feature type="transmembrane region" description="Helical" evidence="11">
    <location>
        <begin position="161"/>
        <end position="183"/>
    </location>
</feature>
<keyword evidence="9 11" id="KW-0472">Membrane</keyword>
<gene>
    <name evidence="12" type="primary">atp6</name>
</gene>
<comment type="subcellular location">
    <subcellularLocation>
        <location evidence="1">Membrane</location>
        <topology evidence="1">Multi-pass membrane protein</topology>
    </subcellularLocation>
</comment>
<keyword evidence="12" id="KW-0496">Mitochondrion</keyword>
<dbReference type="InterPro" id="IPR000568">
    <property type="entry name" value="ATP_synth_F0_asu"/>
</dbReference>
<evidence type="ECO:0000313" key="12">
    <source>
        <dbReference type="EMBL" id="QCL17200.1"/>
    </source>
</evidence>
<dbReference type="GO" id="GO:0015986">
    <property type="term" value="P:proton motive force-driven ATP synthesis"/>
    <property type="evidence" value="ECO:0007669"/>
    <property type="project" value="InterPro"/>
</dbReference>
<evidence type="ECO:0000256" key="3">
    <source>
        <dbReference type="ARBA" id="ARBA00022448"/>
    </source>
</evidence>
<evidence type="ECO:0000256" key="2">
    <source>
        <dbReference type="ARBA" id="ARBA00006810"/>
    </source>
</evidence>
<organism evidence="12">
    <name type="scientific">Capillaria sp. cat-2018</name>
    <dbReference type="NCBI Taxonomy" id="2488633"/>
    <lineage>
        <taxon>Eukaryota</taxon>
        <taxon>Metazoa</taxon>
        <taxon>Ecdysozoa</taxon>
        <taxon>Nematoda</taxon>
        <taxon>Enoplea</taxon>
        <taxon>Dorylaimia</taxon>
        <taxon>Trichinellida</taxon>
        <taxon>Capillariidae</taxon>
        <taxon>Capillaria</taxon>
    </lineage>
</organism>
<dbReference type="GO" id="GO:0045259">
    <property type="term" value="C:proton-transporting ATP synthase complex"/>
    <property type="evidence" value="ECO:0007669"/>
    <property type="project" value="UniProtKB-KW"/>
</dbReference>
<evidence type="ECO:0000256" key="9">
    <source>
        <dbReference type="ARBA" id="ARBA00023136"/>
    </source>
</evidence>
<evidence type="ECO:0000256" key="6">
    <source>
        <dbReference type="ARBA" id="ARBA00022781"/>
    </source>
</evidence>
<feature type="transmembrane region" description="Helical" evidence="11">
    <location>
        <begin position="214"/>
        <end position="236"/>
    </location>
</feature>
<sequence length="279" mass="33729">MMKLKNLRTMMFYLVLLLLSWFLLNKFMTHSNFDDMMYPHMELSPMMWNSNNLLNMVMSLLIYIILIMMIPKFNYFDSRWDSMLKKIVSFNFNNLYKEYAIVSSLCLIIFLLNFYSLFSFNWVPNTQNWFILIITTMFLFSIWLKMMFSGGMKIFGEKIPISWYLLNFMLWFFHNLSFFIRFISLPFRMMMNLIVGMFLVDFAKSFLSLTSFVSIYEVFVMLVQTMVFIILANMYYSEMVMLPEWKTHKSTYNLNLNIKLSPWLSLLKLYIINLFSKLS</sequence>
<reference evidence="12" key="1">
    <citation type="submission" date="2018-07" db="EMBL/GenBank/DDBJ databases">
        <title>Capillaria sp. from a cat in New South Wales, Australia.</title>
        <authorList>
            <person name="Slapeta J."/>
        </authorList>
    </citation>
    <scope>NUCLEOTIDE SEQUENCE</scope>
    <source>
        <strain evidence="12">Cat-2018</strain>
    </source>
</reference>
<feature type="transmembrane region" description="Helical" evidence="11">
    <location>
        <begin position="53"/>
        <end position="75"/>
    </location>
</feature>
<feature type="transmembrane region" description="Helical" evidence="11">
    <location>
        <begin position="96"/>
        <end position="117"/>
    </location>
</feature>
<keyword evidence="7 11" id="KW-1133">Transmembrane helix</keyword>
<accession>A0A6M2UJR3</accession>
<protein>
    <submittedName>
        <fullName evidence="12">ATP synthase F0 subunit 6</fullName>
    </submittedName>
</protein>
<keyword evidence="8" id="KW-0406">Ion transport</keyword>
<dbReference type="Gene3D" id="1.20.120.220">
    <property type="entry name" value="ATP synthase, F0 complex, subunit A"/>
    <property type="match status" value="1"/>
</dbReference>
<dbReference type="SUPFAM" id="SSF81336">
    <property type="entry name" value="F1F0 ATP synthase subunit A"/>
    <property type="match status" value="1"/>
</dbReference>
<evidence type="ECO:0000256" key="11">
    <source>
        <dbReference type="SAM" id="Phobius"/>
    </source>
</evidence>
<keyword evidence="3" id="KW-0813">Transport</keyword>
<keyword evidence="5 11" id="KW-0812">Transmembrane</keyword>
<feature type="transmembrane region" description="Helical" evidence="11">
    <location>
        <begin position="129"/>
        <end position="149"/>
    </location>
</feature>
<proteinExistence type="inferred from homology"/>
<evidence type="ECO:0000256" key="4">
    <source>
        <dbReference type="ARBA" id="ARBA00022547"/>
    </source>
</evidence>
<evidence type="ECO:0000256" key="5">
    <source>
        <dbReference type="ARBA" id="ARBA00022692"/>
    </source>
</evidence>
<keyword evidence="4" id="KW-0138">CF(0)</keyword>
<dbReference type="PRINTS" id="PR00123">
    <property type="entry name" value="ATPASEA"/>
</dbReference>
<keyword evidence="10" id="KW-0066">ATP synthesis</keyword>
<geneLocation type="mitochondrion" evidence="12"/>